<evidence type="ECO:0000256" key="2">
    <source>
        <dbReference type="SAM" id="SignalP"/>
    </source>
</evidence>
<keyword evidence="2" id="KW-0732">Signal</keyword>
<feature type="region of interest" description="Disordered" evidence="1">
    <location>
        <begin position="328"/>
        <end position="353"/>
    </location>
</feature>
<organism evidence="3">
    <name type="scientific">Chromera velia CCMP2878</name>
    <dbReference type="NCBI Taxonomy" id="1169474"/>
    <lineage>
        <taxon>Eukaryota</taxon>
        <taxon>Sar</taxon>
        <taxon>Alveolata</taxon>
        <taxon>Colpodellida</taxon>
        <taxon>Chromeraceae</taxon>
        <taxon>Chromera</taxon>
    </lineage>
</organism>
<sequence>MKSLLFAVGATAVLANTDTEYGVDKNGKKCPKGEVDCFQEPEDRPFPSSGPVKPNIFDKLWKKDPIEIPDIQIFKSDGKGNRLFVPNPTLNIKENEEPFKKLCNSPTSDGVCWVWADPEENCSDTCREFAISMDMEKKGAKFCSKAALAKITTEEEFNDAGTRANNNTGLEILTNDECGNFENIPNDIDVEASMFVNSTPFIVPTGESEVCFAKTEEFFSQNIDCFSTIDPSFNPSAVRLCACVTDGQFNPKTKDYETETIVVHPNGPPTPEDKNKTKGEKGYGMFDLSGIFNYDLSKDLEHTQGYENLFKFDFDLKDFQVDKEDYAVDKEDIPEKEDYQVDKEDFTKSEKDE</sequence>
<dbReference type="AlphaFoldDB" id="A0A0G4F0T9"/>
<dbReference type="PhylomeDB" id="A0A0G4F0T9"/>
<accession>A0A0G4F0T9</accession>
<gene>
    <name evidence="3" type="ORF">Cvel_14374</name>
</gene>
<dbReference type="VEuPathDB" id="CryptoDB:Cvel_14374"/>
<reference evidence="3" key="1">
    <citation type="submission" date="2014-11" db="EMBL/GenBank/DDBJ databases">
        <authorList>
            <person name="Otto D Thomas"/>
            <person name="Naeem Raeece"/>
        </authorList>
    </citation>
    <scope>NUCLEOTIDE SEQUENCE</scope>
</reference>
<evidence type="ECO:0000256" key="1">
    <source>
        <dbReference type="SAM" id="MobiDB-lite"/>
    </source>
</evidence>
<evidence type="ECO:0000313" key="3">
    <source>
        <dbReference type="EMBL" id="CEM04688.1"/>
    </source>
</evidence>
<feature type="signal peptide" evidence="2">
    <location>
        <begin position="1"/>
        <end position="15"/>
    </location>
</feature>
<proteinExistence type="predicted"/>
<protein>
    <submittedName>
        <fullName evidence="3">Uncharacterized protein</fullName>
    </submittedName>
</protein>
<name>A0A0G4F0T9_9ALVE</name>
<feature type="chain" id="PRO_5012429800" evidence="2">
    <location>
        <begin position="16"/>
        <end position="353"/>
    </location>
</feature>
<dbReference type="EMBL" id="CDMZ01000023">
    <property type="protein sequence ID" value="CEM04688.1"/>
    <property type="molecule type" value="Genomic_DNA"/>
</dbReference>